<accession>A0A495X1J5</accession>
<organism evidence="1 2">
    <name type="scientific">Saccharothrix variisporea</name>
    <dbReference type="NCBI Taxonomy" id="543527"/>
    <lineage>
        <taxon>Bacteria</taxon>
        <taxon>Bacillati</taxon>
        <taxon>Actinomycetota</taxon>
        <taxon>Actinomycetes</taxon>
        <taxon>Pseudonocardiales</taxon>
        <taxon>Pseudonocardiaceae</taxon>
        <taxon>Saccharothrix</taxon>
    </lineage>
</organism>
<name>A0A495X1J5_9PSEU</name>
<dbReference type="AlphaFoldDB" id="A0A495X1J5"/>
<comment type="caution">
    <text evidence="1">The sequence shown here is derived from an EMBL/GenBank/DDBJ whole genome shotgun (WGS) entry which is preliminary data.</text>
</comment>
<reference evidence="1 2" key="1">
    <citation type="submission" date="2018-10" db="EMBL/GenBank/DDBJ databases">
        <title>Sequencing the genomes of 1000 actinobacteria strains.</title>
        <authorList>
            <person name="Klenk H.-P."/>
        </authorList>
    </citation>
    <scope>NUCLEOTIDE SEQUENCE [LARGE SCALE GENOMIC DNA]</scope>
    <source>
        <strain evidence="1 2">DSM 43911</strain>
    </source>
</reference>
<gene>
    <name evidence="1" type="ORF">DFJ66_0893</name>
</gene>
<evidence type="ECO:0000313" key="1">
    <source>
        <dbReference type="EMBL" id="RKT67717.1"/>
    </source>
</evidence>
<protein>
    <submittedName>
        <fullName evidence="1">Uncharacterized protein</fullName>
    </submittedName>
</protein>
<keyword evidence="2" id="KW-1185">Reference proteome</keyword>
<proteinExistence type="predicted"/>
<dbReference type="Proteomes" id="UP000272729">
    <property type="component" value="Unassembled WGS sequence"/>
</dbReference>
<evidence type="ECO:0000313" key="2">
    <source>
        <dbReference type="Proteomes" id="UP000272729"/>
    </source>
</evidence>
<sequence length="170" mass="18449">MKILFAFVGTLACAAAMIGGALLVMRGPSDPHAYPSSWSKLDFGEAQEVSAVALPPCAQETAKYYVDSTFVGNSVYMDFTAPDGCVAEFLAAVGIDGNTPVVQWKPVFPDSGPPISPPADSEITWDFGREDRVESWQVERWHGAYEQAVNVVVNRSAQPQHVYIESFTSN</sequence>
<dbReference type="RefSeq" id="WP_121218202.1">
    <property type="nucleotide sequence ID" value="NZ_JBIUBA010000023.1"/>
</dbReference>
<dbReference type="EMBL" id="RBXR01000001">
    <property type="protein sequence ID" value="RKT67717.1"/>
    <property type="molecule type" value="Genomic_DNA"/>
</dbReference>